<dbReference type="InterPro" id="IPR004919">
    <property type="entry name" value="GmrSD_N"/>
</dbReference>
<dbReference type="OrthoDB" id="3654724at2"/>
<name>A0A318J681_9NEIS</name>
<organism evidence="2 3">
    <name type="scientific">Aquitalea magnusonii</name>
    <dbReference type="NCBI Taxonomy" id="332411"/>
    <lineage>
        <taxon>Bacteria</taxon>
        <taxon>Pseudomonadati</taxon>
        <taxon>Pseudomonadota</taxon>
        <taxon>Betaproteobacteria</taxon>
        <taxon>Neisseriales</taxon>
        <taxon>Chromobacteriaceae</taxon>
        <taxon>Aquitalea</taxon>
    </lineage>
</organism>
<comment type="caution">
    <text evidence="2">The sequence shown here is derived from an EMBL/GenBank/DDBJ whole genome shotgun (WGS) entry which is preliminary data.</text>
</comment>
<dbReference type="Pfam" id="PF03235">
    <property type="entry name" value="GmrSD_N"/>
    <property type="match status" value="1"/>
</dbReference>
<dbReference type="RefSeq" id="WP_110313636.1">
    <property type="nucleotide sequence ID" value="NZ_QJKC01000016.1"/>
</dbReference>
<evidence type="ECO:0000313" key="2">
    <source>
        <dbReference type="EMBL" id="PXX42969.1"/>
    </source>
</evidence>
<dbReference type="PANTHER" id="PTHR35149">
    <property type="entry name" value="SLL5132 PROTEIN"/>
    <property type="match status" value="1"/>
</dbReference>
<accession>A0A318J681</accession>
<protein>
    <submittedName>
        <fullName evidence="2">Uncharacterized protein DUF1524</fullName>
    </submittedName>
</protein>
<feature type="domain" description="GmrSD restriction endonucleases N-terminal" evidence="1">
    <location>
        <begin position="28"/>
        <end position="218"/>
    </location>
</feature>
<evidence type="ECO:0000313" key="3">
    <source>
        <dbReference type="Proteomes" id="UP000248395"/>
    </source>
</evidence>
<dbReference type="Proteomes" id="UP000248395">
    <property type="component" value="Unassembled WGS sequence"/>
</dbReference>
<evidence type="ECO:0000259" key="1">
    <source>
        <dbReference type="Pfam" id="PF03235"/>
    </source>
</evidence>
<gene>
    <name evidence="2" type="ORF">DFR38_11679</name>
</gene>
<dbReference type="EMBL" id="QJKC01000016">
    <property type="protein sequence ID" value="PXX42969.1"/>
    <property type="molecule type" value="Genomic_DNA"/>
</dbReference>
<reference evidence="2 3" key="1">
    <citation type="submission" date="2018-05" db="EMBL/GenBank/DDBJ databases">
        <title>Genomic Encyclopedia of Type Strains, Phase IV (KMG-IV): sequencing the most valuable type-strain genomes for metagenomic binning, comparative biology and taxonomic classification.</title>
        <authorList>
            <person name="Goeker M."/>
        </authorList>
    </citation>
    <scope>NUCLEOTIDE SEQUENCE [LARGE SCALE GENOMIC DNA]</scope>
    <source>
        <strain evidence="2 3">DSM 25134</strain>
    </source>
</reference>
<keyword evidence="3" id="KW-1185">Reference proteome</keyword>
<dbReference type="AlphaFoldDB" id="A0A318J681"/>
<sequence>MTDPDGLPVMTTPQIQLKTVHELRTLHSDGHPQRFFIPAYQRGYRWSPLQVTQLLDDIREFTQRPNPQPQEFYCLQPLVIKARPQGDWEVVDGQQRLTSLLLIMRHFNERLAERFRQPLYRLVYETRPKLADFLANPSPVEAEANADYFHLYQAMQIIEGWFAQHDSEVEMIKAALLNQVKLIWFELAEGDHPVEAFTRLNVGKIPLTSDELIRALFLRRNTRAGVDPTSGQLRIAYEWDQLEKSLQNDAFWYFISNKSAPTQNRIGLLFELVAQEDGMPRTWGHDTYAAFHHMNGRLKASGSSVADEWARIKSNFLQLEEWYEDRVLFHMVGYLVHQGMGIDSIRALAQGSTKSGFERILRREIFKCATGDELPTPVSEAAIREQLLSHMDALSYDRKSSHHRIRDWLLLFNLATLLQDVRSNLRFQFDSFKTQNWDIEHIRSVSDDRPGRTDAQKTWLEHCRSFLDTQEPANALCEEIDTYLADQAVSKLPEVFDNLYDKILVHFGEAGEWDAEHGLGNLTLLDEHTNRSYGNAVFAVKRQRLLSLDQAGIFVPLCTRNVFLKCYSPQAGNSLFWTEQDREAYETTMLDTLTRFFCGHTRGMQ</sequence>
<dbReference type="PANTHER" id="PTHR35149:SF1">
    <property type="entry name" value="DUF5655 DOMAIN-CONTAINING PROTEIN"/>
    <property type="match status" value="1"/>
</dbReference>
<proteinExistence type="predicted"/>